<dbReference type="Proteomes" id="UP000254410">
    <property type="component" value="Chromosome"/>
</dbReference>
<dbReference type="AlphaFoldDB" id="A0A3G6YLI4"/>
<protein>
    <submittedName>
        <fullName evidence="1">Uncharacterized protein</fullName>
    </submittedName>
</protein>
<sequence>MMNAYVRPHPDGFKSYLGKNQKTGLYIVRVGWTVYEMNGNGSVLYIVKNEDTIPLDVEKFKTDRPKIYAALLSEVQFQRKKQLAIDLQQSNIPSYDRKAYKKTAWLYRLLSEGIYFKLI</sequence>
<reference evidence="1 2" key="1">
    <citation type="submission" date="2018-11" db="EMBL/GenBank/DDBJ databases">
        <authorList>
            <person name="Kuo S.-C."/>
            <person name="Chen F.-J."/>
            <person name="Liao Y.-C."/>
        </authorList>
    </citation>
    <scope>NUCLEOTIDE SEQUENCE [LARGE SCALE GENOMIC DNA]</scope>
    <source>
        <strain evidence="1 2">2014S06-099</strain>
    </source>
</reference>
<organism evidence="1 2">
    <name type="scientific">Acinetobacter pittii</name>
    <name type="common">Acinetobacter genomosp. 3</name>
    <dbReference type="NCBI Taxonomy" id="48296"/>
    <lineage>
        <taxon>Bacteria</taxon>
        <taxon>Pseudomonadati</taxon>
        <taxon>Pseudomonadota</taxon>
        <taxon>Gammaproteobacteria</taxon>
        <taxon>Moraxellales</taxon>
        <taxon>Moraxellaceae</taxon>
        <taxon>Acinetobacter</taxon>
        <taxon>Acinetobacter calcoaceticus/baumannii complex</taxon>
    </lineage>
</organism>
<gene>
    <name evidence="1" type="ORF">DKE52_013620</name>
</gene>
<dbReference type="EMBL" id="CP033540">
    <property type="protein sequence ID" value="AZC00828.1"/>
    <property type="molecule type" value="Genomic_DNA"/>
</dbReference>
<evidence type="ECO:0000313" key="1">
    <source>
        <dbReference type="EMBL" id="AZC00828.1"/>
    </source>
</evidence>
<reference evidence="1 2" key="2">
    <citation type="submission" date="2018-12" db="EMBL/GenBank/DDBJ databases">
        <title>Molecular Epidemiology of Emerging Carbapenem-Resistance in Acinetobacter nosocomialis and Acinetobacter pittii in Taiwan, 2010-2014.</title>
        <authorList>
            <person name="Huang W.-C."/>
            <person name="Wang H.-Y."/>
            <person name="Lai J.-F."/>
            <person name="Lauderdale T.-L."/>
            <person name="Sytwu H.-K."/>
        </authorList>
    </citation>
    <scope>NUCLEOTIDE SEQUENCE [LARGE SCALE GENOMIC DNA]</scope>
    <source>
        <strain evidence="1 2">2014S06-099</strain>
    </source>
</reference>
<evidence type="ECO:0000313" key="2">
    <source>
        <dbReference type="Proteomes" id="UP000254410"/>
    </source>
</evidence>
<name>A0A3G6YLI4_ACIPI</name>
<accession>A0A3G6YLI4</accession>
<proteinExistence type="predicted"/>